<dbReference type="Proteomes" id="UP000265520">
    <property type="component" value="Unassembled WGS sequence"/>
</dbReference>
<reference evidence="1 2" key="1">
    <citation type="journal article" date="2018" name="Front. Plant Sci.">
        <title>Red Clover (Trifolium pratense) and Zigzag Clover (T. medium) - A Picture of Genomic Similarities and Differences.</title>
        <authorList>
            <person name="Dluhosova J."/>
            <person name="Istvanek J."/>
            <person name="Nedelnik J."/>
            <person name="Repkova J."/>
        </authorList>
    </citation>
    <scope>NUCLEOTIDE SEQUENCE [LARGE SCALE GENOMIC DNA]</scope>
    <source>
        <strain evidence="2">cv. 10/8</strain>
        <tissue evidence="1">Leaf</tissue>
    </source>
</reference>
<proteinExistence type="predicted"/>
<dbReference type="AlphaFoldDB" id="A0A392VST9"/>
<evidence type="ECO:0000313" key="1">
    <source>
        <dbReference type="EMBL" id="MCI91468.1"/>
    </source>
</evidence>
<organism evidence="1 2">
    <name type="scientific">Trifolium medium</name>
    <dbReference type="NCBI Taxonomy" id="97028"/>
    <lineage>
        <taxon>Eukaryota</taxon>
        <taxon>Viridiplantae</taxon>
        <taxon>Streptophyta</taxon>
        <taxon>Embryophyta</taxon>
        <taxon>Tracheophyta</taxon>
        <taxon>Spermatophyta</taxon>
        <taxon>Magnoliopsida</taxon>
        <taxon>eudicotyledons</taxon>
        <taxon>Gunneridae</taxon>
        <taxon>Pentapetalae</taxon>
        <taxon>rosids</taxon>
        <taxon>fabids</taxon>
        <taxon>Fabales</taxon>
        <taxon>Fabaceae</taxon>
        <taxon>Papilionoideae</taxon>
        <taxon>50 kb inversion clade</taxon>
        <taxon>NPAAA clade</taxon>
        <taxon>Hologalegina</taxon>
        <taxon>IRL clade</taxon>
        <taxon>Trifolieae</taxon>
        <taxon>Trifolium</taxon>
    </lineage>
</organism>
<dbReference type="EMBL" id="LXQA011272696">
    <property type="protein sequence ID" value="MCI91468.1"/>
    <property type="molecule type" value="Genomic_DNA"/>
</dbReference>
<evidence type="ECO:0000313" key="2">
    <source>
        <dbReference type="Proteomes" id="UP000265520"/>
    </source>
</evidence>
<comment type="caution">
    <text evidence="1">The sequence shown here is derived from an EMBL/GenBank/DDBJ whole genome shotgun (WGS) entry which is preliminary data.</text>
</comment>
<feature type="non-terminal residue" evidence="1">
    <location>
        <position position="36"/>
    </location>
</feature>
<name>A0A392VST9_9FABA</name>
<accession>A0A392VST9</accession>
<protein>
    <submittedName>
        <fullName evidence="1">Uncharacterized protein</fullName>
    </submittedName>
</protein>
<keyword evidence="2" id="KW-1185">Reference proteome</keyword>
<sequence>MPSLNCNMIGAGGFPKMWRQSVLLEAVFNYVIVFTT</sequence>